<dbReference type="InterPro" id="IPR020103">
    <property type="entry name" value="PsdUridine_synth_cat_dom_sf"/>
</dbReference>
<dbReference type="InterPro" id="IPR006145">
    <property type="entry name" value="PsdUridine_synth_RsuA/RluA"/>
</dbReference>
<protein>
    <submittedName>
        <fullName evidence="3">Ribosomal large subunit pseudouridine synthase D</fullName>
        <ecNumber evidence="3">5.4.99.23</ecNumber>
    </submittedName>
</protein>
<dbReference type="PANTHER" id="PTHR21600">
    <property type="entry name" value="MITOCHONDRIAL RNA PSEUDOURIDINE SYNTHASE"/>
    <property type="match status" value="1"/>
</dbReference>
<evidence type="ECO:0000313" key="4">
    <source>
        <dbReference type="Proteomes" id="UP000317909"/>
    </source>
</evidence>
<dbReference type="GO" id="GO:0003723">
    <property type="term" value="F:RNA binding"/>
    <property type="evidence" value="ECO:0007669"/>
    <property type="project" value="InterPro"/>
</dbReference>
<accession>A0A517TZW8</accession>
<dbReference type="Gene3D" id="3.30.2350.10">
    <property type="entry name" value="Pseudouridine synthase"/>
    <property type="match status" value="1"/>
</dbReference>
<reference evidence="3 4" key="1">
    <citation type="submission" date="2019-02" db="EMBL/GenBank/DDBJ databases">
        <title>Deep-cultivation of Planctomycetes and their phenomic and genomic characterization uncovers novel biology.</title>
        <authorList>
            <person name="Wiegand S."/>
            <person name="Jogler M."/>
            <person name="Boedeker C."/>
            <person name="Pinto D."/>
            <person name="Vollmers J."/>
            <person name="Rivas-Marin E."/>
            <person name="Kohn T."/>
            <person name="Peeters S.H."/>
            <person name="Heuer A."/>
            <person name="Rast P."/>
            <person name="Oberbeckmann S."/>
            <person name="Bunk B."/>
            <person name="Jeske O."/>
            <person name="Meyerdierks A."/>
            <person name="Storesund J.E."/>
            <person name="Kallscheuer N."/>
            <person name="Luecker S."/>
            <person name="Lage O.M."/>
            <person name="Pohl T."/>
            <person name="Merkel B.J."/>
            <person name="Hornburger P."/>
            <person name="Mueller R.-W."/>
            <person name="Bruemmer F."/>
            <person name="Labrenz M."/>
            <person name="Spormann A.M."/>
            <person name="Op den Camp H."/>
            <person name="Overmann J."/>
            <person name="Amann R."/>
            <person name="Jetten M.S.M."/>
            <person name="Mascher T."/>
            <person name="Medema M.H."/>
            <person name="Devos D.P."/>
            <person name="Kaster A.-K."/>
            <person name="Ovreas L."/>
            <person name="Rohde M."/>
            <person name="Galperin M.Y."/>
            <person name="Jogler C."/>
        </authorList>
    </citation>
    <scope>NUCLEOTIDE SEQUENCE [LARGE SCALE GENOMIC DNA]</scope>
    <source>
        <strain evidence="3 4">I41</strain>
    </source>
</reference>
<dbReference type="EC" id="5.4.99.23" evidence="3"/>
<dbReference type="EMBL" id="CP036339">
    <property type="protein sequence ID" value="QDT73903.1"/>
    <property type="molecule type" value="Genomic_DNA"/>
</dbReference>
<keyword evidence="3" id="KW-0413">Isomerase</keyword>
<dbReference type="CDD" id="cd02869">
    <property type="entry name" value="PseudoU_synth_RluA_like"/>
    <property type="match status" value="1"/>
</dbReference>
<evidence type="ECO:0000256" key="1">
    <source>
        <dbReference type="SAM" id="MobiDB-lite"/>
    </source>
</evidence>
<dbReference type="GO" id="GO:0001522">
    <property type="term" value="P:pseudouridine synthesis"/>
    <property type="evidence" value="ECO:0007669"/>
    <property type="project" value="InterPro"/>
</dbReference>
<dbReference type="AlphaFoldDB" id="A0A517TZW8"/>
<dbReference type="RefSeq" id="WP_145433611.1">
    <property type="nucleotide sequence ID" value="NZ_CP036339.1"/>
</dbReference>
<dbReference type="Proteomes" id="UP000317909">
    <property type="component" value="Chromosome"/>
</dbReference>
<dbReference type="KEGG" id="llh:I41_30950"/>
<name>A0A517TZW8_9BACT</name>
<dbReference type="Pfam" id="PF00849">
    <property type="entry name" value="PseudoU_synth_2"/>
    <property type="match status" value="1"/>
</dbReference>
<keyword evidence="4" id="KW-1185">Reference proteome</keyword>
<dbReference type="GO" id="GO:0160140">
    <property type="term" value="F:23S rRNA pseudouridine(1911/1915/1917) synthase activity"/>
    <property type="evidence" value="ECO:0007669"/>
    <property type="project" value="UniProtKB-EC"/>
</dbReference>
<sequence length="241" mass="26689">MSDCRDELEVLYEDNHLLAVNKPAMLPTMGVEEGRESLLTVAKEYVRQAYQKPGNVYLGIVSRLDAPVTGLVLIARTSKAAARLSESFRSRDVRKVYLAAVQGTPPAATGTLEHFLRKDERHRKVHVTQAGAEGAQAARLHYRVMGSASGLTLLEVELDTGRKHQIRVQLAKIGCPIVGDRKYGATLEFPRGIALHSRQLELEHPVRREPLTLTAPLPASWRRSAPTSKLPLPAKEQGERH</sequence>
<dbReference type="GO" id="GO:0006396">
    <property type="term" value="P:RNA processing"/>
    <property type="evidence" value="ECO:0007669"/>
    <property type="project" value="UniProtKB-ARBA"/>
</dbReference>
<evidence type="ECO:0000313" key="3">
    <source>
        <dbReference type="EMBL" id="QDT73903.1"/>
    </source>
</evidence>
<feature type="domain" description="Pseudouridine synthase RsuA/RluA-like" evidence="2">
    <location>
        <begin position="16"/>
        <end position="171"/>
    </location>
</feature>
<gene>
    <name evidence="3" type="primary">rluD_3</name>
    <name evidence="3" type="ORF">I41_30950</name>
</gene>
<evidence type="ECO:0000259" key="2">
    <source>
        <dbReference type="Pfam" id="PF00849"/>
    </source>
</evidence>
<proteinExistence type="predicted"/>
<dbReference type="InterPro" id="IPR050188">
    <property type="entry name" value="RluA_PseudoU_synthase"/>
</dbReference>
<feature type="region of interest" description="Disordered" evidence="1">
    <location>
        <begin position="217"/>
        <end position="241"/>
    </location>
</feature>
<dbReference type="OrthoDB" id="9784108at2"/>
<dbReference type="SUPFAM" id="SSF55120">
    <property type="entry name" value="Pseudouridine synthase"/>
    <property type="match status" value="1"/>
</dbReference>
<organism evidence="3 4">
    <name type="scientific">Lacipirellula limnantheis</name>
    <dbReference type="NCBI Taxonomy" id="2528024"/>
    <lineage>
        <taxon>Bacteria</taxon>
        <taxon>Pseudomonadati</taxon>
        <taxon>Planctomycetota</taxon>
        <taxon>Planctomycetia</taxon>
        <taxon>Pirellulales</taxon>
        <taxon>Lacipirellulaceae</taxon>
        <taxon>Lacipirellula</taxon>
    </lineage>
</organism>